<keyword evidence="6" id="KW-0472">Membrane</keyword>
<evidence type="ECO:0000259" key="7">
    <source>
        <dbReference type="PROSITE" id="PS50011"/>
    </source>
</evidence>
<keyword evidence="2 5" id="KW-0547">Nucleotide-binding</keyword>
<dbReference type="EMBL" id="BMWZ01000005">
    <property type="protein sequence ID" value="GGZ85725.1"/>
    <property type="molecule type" value="Genomic_DNA"/>
</dbReference>
<proteinExistence type="predicted"/>
<dbReference type="PANTHER" id="PTHR43289">
    <property type="entry name" value="MITOGEN-ACTIVATED PROTEIN KINASE KINASE KINASE 20-RELATED"/>
    <property type="match status" value="1"/>
</dbReference>
<comment type="caution">
    <text evidence="8">The sequence shown here is derived from an EMBL/GenBank/DDBJ whole genome shotgun (WGS) entry which is preliminary data.</text>
</comment>
<dbReference type="PROSITE" id="PS00107">
    <property type="entry name" value="PROTEIN_KINASE_ATP"/>
    <property type="match status" value="1"/>
</dbReference>
<dbReference type="SUPFAM" id="SSF56112">
    <property type="entry name" value="Protein kinase-like (PK-like)"/>
    <property type="match status" value="1"/>
</dbReference>
<dbReference type="PROSITE" id="PS50011">
    <property type="entry name" value="PROTEIN_KINASE_DOM"/>
    <property type="match status" value="1"/>
</dbReference>
<dbReference type="RefSeq" id="WP_189361154.1">
    <property type="nucleotide sequence ID" value="NZ_BMWZ01000005.1"/>
</dbReference>
<evidence type="ECO:0000313" key="9">
    <source>
        <dbReference type="Proteomes" id="UP000636004"/>
    </source>
</evidence>
<dbReference type="AlphaFoldDB" id="A0A918R4Q1"/>
<dbReference type="PROSITE" id="PS00108">
    <property type="entry name" value="PROTEIN_KINASE_ST"/>
    <property type="match status" value="1"/>
</dbReference>
<dbReference type="SMART" id="SM00220">
    <property type="entry name" value="S_TKc"/>
    <property type="match status" value="1"/>
</dbReference>
<organism evidence="8 9">
    <name type="scientific">Algibacter mikhailovii</name>
    <dbReference type="NCBI Taxonomy" id="425498"/>
    <lineage>
        <taxon>Bacteria</taxon>
        <taxon>Pseudomonadati</taxon>
        <taxon>Bacteroidota</taxon>
        <taxon>Flavobacteriia</taxon>
        <taxon>Flavobacteriales</taxon>
        <taxon>Flavobacteriaceae</taxon>
        <taxon>Algibacter</taxon>
    </lineage>
</organism>
<keyword evidence="3 8" id="KW-0418">Kinase</keyword>
<reference evidence="8" key="1">
    <citation type="journal article" date="2014" name="Int. J. Syst. Evol. Microbiol.">
        <title>Complete genome sequence of Corynebacterium casei LMG S-19264T (=DSM 44701T), isolated from a smear-ripened cheese.</title>
        <authorList>
            <consortium name="US DOE Joint Genome Institute (JGI-PGF)"/>
            <person name="Walter F."/>
            <person name="Albersmeier A."/>
            <person name="Kalinowski J."/>
            <person name="Ruckert C."/>
        </authorList>
    </citation>
    <scope>NUCLEOTIDE SEQUENCE</scope>
    <source>
        <strain evidence="8">KCTC 12710</strain>
    </source>
</reference>
<gene>
    <name evidence="8" type="ORF">GCM10007028_24990</name>
</gene>
<evidence type="ECO:0000256" key="5">
    <source>
        <dbReference type="PROSITE-ProRule" id="PRU10141"/>
    </source>
</evidence>
<dbReference type="GO" id="GO:0005524">
    <property type="term" value="F:ATP binding"/>
    <property type="evidence" value="ECO:0007669"/>
    <property type="project" value="UniProtKB-UniRule"/>
</dbReference>
<feature type="domain" description="Protein kinase" evidence="7">
    <location>
        <begin position="485"/>
        <end position="759"/>
    </location>
</feature>
<dbReference type="GO" id="GO:0004674">
    <property type="term" value="F:protein serine/threonine kinase activity"/>
    <property type="evidence" value="ECO:0007669"/>
    <property type="project" value="UniProtKB-KW"/>
</dbReference>
<feature type="transmembrane region" description="Helical" evidence="6">
    <location>
        <begin position="98"/>
        <end position="119"/>
    </location>
</feature>
<protein>
    <submittedName>
        <fullName evidence="8">Serine/threonine protein kinase</fullName>
    </submittedName>
</protein>
<keyword evidence="8" id="KW-0723">Serine/threonine-protein kinase</keyword>
<evidence type="ECO:0000256" key="4">
    <source>
        <dbReference type="ARBA" id="ARBA00022840"/>
    </source>
</evidence>
<feature type="binding site" evidence="5">
    <location>
        <position position="514"/>
    </location>
    <ligand>
        <name>ATP</name>
        <dbReference type="ChEBI" id="CHEBI:30616"/>
    </ligand>
</feature>
<reference evidence="8" key="2">
    <citation type="submission" date="2020-09" db="EMBL/GenBank/DDBJ databases">
        <authorList>
            <person name="Sun Q."/>
            <person name="Kim S."/>
        </authorList>
    </citation>
    <scope>NUCLEOTIDE SEQUENCE</scope>
    <source>
        <strain evidence="8">KCTC 12710</strain>
    </source>
</reference>
<keyword evidence="1" id="KW-0808">Transferase</keyword>
<keyword evidence="9" id="KW-1185">Reference proteome</keyword>
<evidence type="ECO:0000256" key="2">
    <source>
        <dbReference type="ARBA" id="ARBA00022741"/>
    </source>
</evidence>
<dbReference type="InterPro" id="IPR008271">
    <property type="entry name" value="Ser/Thr_kinase_AS"/>
</dbReference>
<dbReference type="Proteomes" id="UP000636004">
    <property type="component" value="Unassembled WGS sequence"/>
</dbReference>
<dbReference type="InterPro" id="IPR017441">
    <property type="entry name" value="Protein_kinase_ATP_BS"/>
</dbReference>
<evidence type="ECO:0000256" key="6">
    <source>
        <dbReference type="SAM" id="Phobius"/>
    </source>
</evidence>
<keyword evidence="6" id="KW-0812">Transmembrane</keyword>
<keyword evidence="4 5" id="KW-0067">ATP-binding</keyword>
<evidence type="ECO:0000313" key="8">
    <source>
        <dbReference type="EMBL" id="GGZ85725.1"/>
    </source>
</evidence>
<evidence type="ECO:0000256" key="1">
    <source>
        <dbReference type="ARBA" id="ARBA00022679"/>
    </source>
</evidence>
<dbReference type="InterPro" id="IPR000719">
    <property type="entry name" value="Prot_kinase_dom"/>
</dbReference>
<sequence length="774" mass="88408">MDKEQHNKISSIIAKVIDLPFDEAIIKIKKACGTDEDLEKEVLSLYHDIHGEEAIEKEANNTTLKEITKLVGRKDSVFRTKIVTNWTKLLFGNKRNRLILVILFLLVTFGLGVISNLYIRDNILESEREEKIALLNTTSEIFKRWIATENNKIENLSKDSELIAMAKAIDSLENIDETYALLKKSDVSRDVTKWLLKTAKNNGYAIMSILSNSSPKSILGSGLIDSTGISKMFNIDLGQLIYKDYLKAKNGETVFLPPINNYDLIHNFELKMQDETWINFLCPIIDEHNNVIAILAGSNLAKKGFSEIFNTSKHGATSETYAFNNEGKMISSGRFTEDLRKTYLLKDTLLETIYNIELKDPGLNVMHGAKPTLSSVEMPFTKIVDNALNHIKLGDSIYHGSLMKPYRDYRGIEVIGAYLWYPEHNFGVITEEDFDEALASLVYFRYTFFIFFIIILVLSFLLFNSNVRIARIGKKVDDFSIIGQYKLREKLGEGGFGEVFKAEHTFLKTPVAIKILKNQFANTDMLDRFEKEVKITSSLSHPNTIKVYDYGTTENNNFYYVMEFLNGISLDKVVNSNNEIPLARGIYVLYHLCLSLKEAHDKGFAHRDIKPMNVMLCNQGGAYDVVKLLDFGLVKNVDASLSQQTQINRIGGTPMFMAPERIRDPFNTDLRVDIYSIGALGMYLFSGQYLLELVSQKMLTGEETLQGDFRNNLIERKDVPIELSEFLASCIRFDPNKRPSGIDELIVFFEKLNQKNPWTRKDALDWWKNYDIYS</sequence>
<dbReference type="PANTHER" id="PTHR43289:SF6">
    <property type="entry name" value="SERINE_THREONINE-PROTEIN KINASE NEKL-3"/>
    <property type="match status" value="1"/>
</dbReference>
<name>A0A918R4Q1_9FLAO</name>
<evidence type="ECO:0000256" key="3">
    <source>
        <dbReference type="ARBA" id="ARBA00022777"/>
    </source>
</evidence>
<dbReference type="Gene3D" id="1.10.510.10">
    <property type="entry name" value="Transferase(Phosphotransferase) domain 1"/>
    <property type="match status" value="1"/>
</dbReference>
<dbReference type="Pfam" id="PF00069">
    <property type="entry name" value="Pkinase"/>
    <property type="match status" value="1"/>
</dbReference>
<dbReference type="InterPro" id="IPR011009">
    <property type="entry name" value="Kinase-like_dom_sf"/>
</dbReference>
<keyword evidence="6" id="KW-1133">Transmembrane helix</keyword>
<feature type="transmembrane region" description="Helical" evidence="6">
    <location>
        <begin position="443"/>
        <end position="463"/>
    </location>
</feature>
<dbReference type="CDD" id="cd14014">
    <property type="entry name" value="STKc_PknB_like"/>
    <property type="match status" value="1"/>
</dbReference>
<accession>A0A918R4Q1</accession>